<gene>
    <name evidence="4" type="ORF">ABVN21_02160</name>
</gene>
<evidence type="ECO:0000313" key="4">
    <source>
        <dbReference type="EMBL" id="XCG74912.1"/>
    </source>
</evidence>
<dbReference type="RefSeq" id="WP_339555574.1">
    <property type="nucleotide sequence ID" value="NZ_CP159258.1"/>
</dbReference>
<dbReference type="CDD" id="cd00267">
    <property type="entry name" value="ABC_ATPase"/>
    <property type="match status" value="1"/>
</dbReference>
<accession>A0AAU8E387</accession>
<dbReference type="EMBL" id="CP159258">
    <property type="protein sequence ID" value="XCG74912.1"/>
    <property type="molecule type" value="Genomic_DNA"/>
</dbReference>
<protein>
    <submittedName>
        <fullName evidence="4">AAA family ATPase</fullName>
    </submittedName>
</protein>
<dbReference type="InterPro" id="IPR027417">
    <property type="entry name" value="P-loop_NTPase"/>
</dbReference>
<name>A0AAU8E387_9PSED</name>
<evidence type="ECO:0000259" key="3">
    <source>
        <dbReference type="Pfam" id="PF13304"/>
    </source>
</evidence>
<dbReference type="PANTHER" id="PTHR32182:SF0">
    <property type="entry name" value="DNA REPLICATION AND REPAIR PROTEIN RECF"/>
    <property type="match status" value="1"/>
</dbReference>
<keyword evidence="1" id="KW-0175">Coiled coil</keyword>
<dbReference type="InterPro" id="IPR003959">
    <property type="entry name" value="ATPase_AAA_core"/>
</dbReference>
<dbReference type="GO" id="GO:0000731">
    <property type="term" value="P:DNA synthesis involved in DNA repair"/>
    <property type="evidence" value="ECO:0007669"/>
    <property type="project" value="TreeGrafter"/>
</dbReference>
<evidence type="ECO:0000256" key="2">
    <source>
        <dbReference type="SAM" id="MobiDB-lite"/>
    </source>
</evidence>
<feature type="domain" description="ATPase AAA-type core" evidence="3">
    <location>
        <begin position="618"/>
        <end position="693"/>
    </location>
</feature>
<dbReference type="GO" id="GO:0016887">
    <property type="term" value="F:ATP hydrolysis activity"/>
    <property type="evidence" value="ECO:0007669"/>
    <property type="project" value="InterPro"/>
</dbReference>
<dbReference type="GO" id="GO:0006302">
    <property type="term" value="P:double-strand break repair"/>
    <property type="evidence" value="ECO:0007669"/>
    <property type="project" value="TreeGrafter"/>
</dbReference>
<organism evidence="4">
    <name type="scientific">Pseudomonas sp. MYb327</name>
    <dbReference type="NCBI Taxonomy" id="2745230"/>
    <lineage>
        <taxon>Bacteria</taxon>
        <taxon>Pseudomonadati</taxon>
        <taxon>Pseudomonadota</taxon>
        <taxon>Gammaproteobacteria</taxon>
        <taxon>Pseudomonadales</taxon>
        <taxon>Pseudomonadaceae</taxon>
        <taxon>Pseudomonas</taxon>
    </lineage>
</organism>
<dbReference type="GO" id="GO:0005524">
    <property type="term" value="F:ATP binding"/>
    <property type="evidence" value="ECO:0007669"/>
    <property type="project" value="InterPro"/>
</dbReference>
<dbReference type="AlphaFoldDB" id="A0AAU8E387"/>
<dbReference type="Gene3D" id="3.40.50.300">
    <property type="entry name" value="P-loop containing nucleotide triphosphate hydrolases"/>
    <property type="match status" value="1"/>
</dbReference>
<feature type="coiled-coil region" evidence="1">
    <location>
        <begin position="315"/>
        <end position="342"/>
    </location>
</feature>
<dbReference type="PANTHER" id="PTHR32182">
    <property type="entry name" value="DNA REPLICATION AND REPAIR PROTEIN RECF"/>
    <property type="match status" value="1"/>
</dbReference>
<dbReference type="SUPFAM" id="SSF52540">
    <property type="entry name" value="P-loop containing nucleoside triphosphate hydrolases"/>
    <property type="match status" value="1"/>
</dbReference>
<feature type="region of interest" description="Disordered" evidence="2">
    <location>
        <begin position="859"/>
        <end position="881"/>
    </location>
</feature>
<sequence length="881" mass="97022">MSLVDDLLVWSAELKDWQRDALRRLFTQDTLSPADLDSLVAMIKEAHGNGPASPERASPLTQDHVAGIGSGSTVQLLGLSNLSNINGFPAGRGVDLQPNGLTVLFGENGVGKSGYARLLKNTCRARRRDNVRCNAFGEAGVPAADVSYLVDGRPLQNTWTQGEPSNSDLSMISVYDAACAMDYVEEEGTPVFLPYGLGQMNRLVLAQRELHRIITVERDAVALNAGLFDPVRGETEVGALIKELGVATDVEVMRTLGTLSAEDETRLQELAQTLQDMNPEPKAQALDRQSERLEVGAQHAVSAYALVSDEALQTLRRLHDENIDAEAAYQAAQKNLREVDEATLPGTGNGLWKLLFEAAERFSTTDAYPRHPFPHTEDGAKCVLCQTVLAPDAQQRMRDFSTFVNEHAAANATAAANALRAALTVLNSASFTPLDAPSLAELIAIAPDEHAHLVAVCEAWQLRRAWLKTAVETNDWTPAAPDFPDGDRLEIRLRRLIEANKLAAKTLRESDDPENRARLQEELKQLRARQAFVLLLPQAEQYVQNSIVRQNLDKCLAALSPTGVSTKMTNLARLYVTSALAEAMTAELQLLGYRRDIEPELAGRTSAGTTKVTLKIKGSNLDAHHLLSEGEQRAIALALFLAEIRSLPHHSAVIFDDPSTSLDHRYRRKMAERLALLAEERQVIVLTHDAVFLTELNTAQRKSGVEASYKSVRWDNAPGQIVDGLTWETMNCKMRLEDIAEVAQEIQKTMGTYMNDDSAQAVTRAYGKLRGTIERAVREEFMNNTVQPFSDVVSVESFGAVIGHTQAEWETLIDIYDRSCEAIEAHDTPAARQLPIPPPEQLLRDVEVAIDLIGEATKRKKAYEKARSDRNAARKKPFQTA</sequence>
<evidence type="ECO:0000256" key="1">
    <source>
        <dbReference type="SAM" id="Coils"/>
    </source>
</evidence>
<dbReference type="Pfam" id="PF13304">
    <property type="entry name" value="AAA_21"/>
    <property type="match status" value="1"/>
</dbReference>
<feature type="compositionally biased region" description="Basic and acidic residues" evidence="2">
    <location>
        <begin position="863"/>
        <end position="872"/>
    </location>
</feature>
<proteinExistence type="predicted"/>
<reference evidence="4" key="1">
    <citation type="submission" date="2024-06" db="EMBL/GenBank/DDBJ databases">
        <title>The Caenorhabditis elegans bacterial microbiome influences microsporidia infection through nutrient limitation and inhibiting parasite invasion.</title>
        <authorList>
            <person name="Tamim El Jarkass H."/>
            <person name="Castelblanco S."/>
            <person name="Kaur M."/>
            <person name="Wan Y.C."/>
            <person name="Ellis A.E."/>
            <person name="Sheldon R.D."/>
            <person name="Lien E.C."/>
            <person name="Burton N.O."/>
            <person name="Wright G.D."/>
            <person name="Reinke A.W."/>
        </authorList>
    </citation>
    <scope>NUCLEOTIDE SEQUENCE</scope>
    <source>
        <strain evidence="4">MYb327</strain>
    </source>
</reference>